<organism evidence="1 2">
    <name type="scientific">Catenuloplanes atrovinosus</name>
    <dbReference type="NCBI Taxonomy" id="137266"/>
    <lineage>
        <taxon>Bacteria</taxon>
        <taxon>Bacillati</taxon>
        <taxon>Actinomycetota</taxon>
        <taxon>Actinomycetes</taxon>
        <taxon>Micromonosporales</taxon>
        <taxon>Micromonosporaceae</taxon>
        <taxon>Catenuloplanes</taxon>
    </lineage>
</organism>
<dbReference type="RefSeq" id="WP_310369966.1">
    <property type="nucleotide sequence ID" value="NZ_JAVDYB010000001.1"/>
</dbReference>
<gene>
    <name evidence="1" type="ORF">J2S41_004359</name>
</gene>
<dbReference type="EMBL" id="JAVDYB010000001">
    <property type="protein sequence ID" value="MDR7277581.1"/>
    <property type="molecule type" value="Genomic_DNA"/>
</dbReference>
<evidence type="ECO:0000313" key="1">
    <source>
        <dbReference type="EMBL" id="MDR7277581.1"/>
    </source>
</evidence>
<protein>
    <submittedName>
        <fullName evidence="1">Uncharacterized protein</fullName>
    </submittedName>
</protein>
<dbReference type="Proteomes" id="UP001183643">
    <property type="component" value="Unassembled WGS sequence"/>
</dbReference>
<name>A0AAE3YTG7_9ACTN</name>
<comment type="caution">
    <text evidence="1">The sequence shown here is derived from an EMBL/GenBank/DDBJ whole genome shotgun (WGS) entry which is preliminary data.</text>
</comment>
<sequence length="131" mass="14766">MATKRPDITTDDDRWGFITGSTFVTAEQWLPEAEAHLQRERAFYRLHLAAALAAAADDEGQLLDFDIVTWFEQHVSDAMRNEDDPADWALTYDRFTAMVLSSDLPQLALAGWLAQRGNGDSHDYRLTLPPA</sequence>
<keyword evidence="2" id="KW-1185">Reference proteome</keyword>
<dbReference type="AlphaFoldDB" id="A0AAE3YTG7"/>
<accession>A0AAE3YTG7</accession>
<proteinExistence type="predicted"/>
<reference evidence="1" key="1">
    <citation type="submission" date="2023-07" db="EMBL/GenBank/DDBJ databases">
        <title>Sequencing the genomes of 1000 actinobacteria strains.</title>
        <authorList>
            <person name="Klenk H.-P."/>
        </authorList>
    </citation>
    <scope>NUCLEOTIDE SEQUENCE</scope>
    <source>
        <strain evidence="1">DSM 44707</strain>
    </source>
</reference>
<evidence type="ECO:0000313" key="2">
    <source>
        <dbReference type="Proteomes" id="UP001183643"/>
    </source>
</evidence>